<dbReference type="PANTHER" id="PTHR30535">
    <property type="entry name" value="VITAMIN B12-BINDING PROTEIN"/>
    <property type="match status" value="1"/>
</dbReference>
<name>E1JWT0_SOLFR</name>
<dbReference type="EMBL" id="AECZ01000012">
    <property type="protein sequence ID" value="EFL51134.1"/>
    <property type="molecule type" value="Genomic_DNA"/>
</dbReference>
<dbReference type="STRING" id="596151.DesfrDRAFT_2079"/>
<accession>E1JWT0</accession>
<dbReference type="PROSITE" id="PS50983">
    <property type="entry name" value="FE_B12_PBP"/>
    <property type="match status" value="1"/>
</dbReference>
<dbReference type="GO" id="GO:0071281">
    <property type="term" value="P:cellular response to iron ion"/>
    <property type="evidence" value="ECO:0007669"/>
    <property type="project" value="TreeGrafter"/>
</dbReference>
<evidence type="ECO:0000313" key="4">
    <source>
        <dbReference type="Proteomes" id="UP000006250"/>
    </source>
</evidence>
<evidence type="ECO:0000313" key="3">
    <source>
        <dbReference type="EMBL" id="EFL51134.1"/>
    </source>
</evidence>
<dbReference type="PANTHER" id="PTHR30535:SF34">
    <property type="entry name" value="MOLYBDATE-BINDING PROTEIN MOLA"/>
    <property type="match status" value="1"/>
</dbReference>
<sequence precursor="true">MLRTALRRTLPLAAALLVCLLTLAATAPAMARTVTDMTKKTVTIPDAPKKVYALSPPDSLLVYAIDPCVLAGWNFKPFPPAKAFMPACAANLPVLGGFFGKGMVPNKEALLAAKPDLVVSGTMASSNREFDKFFIEIGIPVVHIDSESPDNYPADFRFLGEALGKKERGEALAAAADKTLAELRAGLAKIPQDKRLTVYYAEGGDGLYTDGADSFHTMVIKMAGGVNVHKKPQSNRFGMDKVSMETVMGYAPQAILVQDAKCRDMILSSPLWKDIPAVKAGRVFLIPDAPFNWFDRPPSFMRLLGAKWAAHALYPKVFPYDMVKETQAFLKLYLQKDISADEAKTLLAGKNPHRK</sequence>
<feature type="signal peptide" evidence="1">
    <location>
        <begin position="1"/>
        <end position="31"/>
    </location>
</feature>
<dbReference type="eggNOG" id="COG0614">
    <property type="taxonomic scope" value="Bacteria"/>
</dbReference>
<evidence type="ECO:0000256" key="1">
    <source>
        <dbReference type="SAM" id="SignalP"/>
    </source>
</evidence>
<feature type="domain" description="Fe/B12 periplasmic-binding" evidence="2">
    <location>
        <begin position="50"/>
        <end position="317"/>
    </location>
</feature>
<comment type="caution">
    <text evidence="3">The sequence shown here is derived from an EMBL/GenBank/DDBJ whole genome shotgun (WGS) entry which is preliminary data.</text>
</comment>
<dbReference type="Pfam" id="PF01497">
    <property type="entry name" value="Peripla_BP_2"/>
    <property type="match status" value="1"/>
</dbReference>
<feature type="chain" id="PRO_5003147995" evidence="1">
    <location>
        <begin position="32"/>
        <end position="355"/>
    </location>
</feature>
<dbReference type="OrthoDB" id="9775594at2"/>
<organism evidence="3 4">
    <name type="scientific">Solidesulfovibrio fructosivorans JJ]</name>
    <dbReference type="NCBI Taxonomy" id="596151"/>
    <lineage>
        <taxon>Bacteria</taxon>
        <taxon>Pseudomonadati</taxon>
        <taxon>Thermodesulfobacteriota</taxon>
        <taxon>Desulfovibrionia</taxon>
        <taxon>Desulfovibrionales</taxon>
        <taxon>Desulfovibrionaceae</taxon>
        <taxon>Solidesulfovibrio</taxon>
    </lineage>
</organism>
<keyword evidence="1" id="KW-0732">Signal</keyword>
<dbReference type="Proteomes" id="UP000006250">
    <property type="component" value="Unassembled WGS sequence"/>
</dbReference>
<proteinExistence type="predicted"/>
<dbReference type="InterPro" id="IPR050902">
    <property type="entry name" value="ABC_Transporter_SBP"/>
</dbReference>
<dbReference type="InterPro" id="IPR002491">
    <property type="entry name" value="ABC_transptr_periplasmic_BD"/>
</dbReference>
<reference evidence="3 4" key="1">
    <citation type="submission" date="2010-08" db="EMBL/GenBank/DDBJ databases">
        <title>The draft genome of Desulfovibrio fructosovorans JJ.</title>
        <authorList>
            <consortium name="US DOE Joint Genome Institute (JGI-PGF)"/>
            <person name="Lucas S."/>
            <person name="Copeland A."/>
            <person name="Lapidus A."/>
            <person name="Cheng J.-F."/>
            <person name="Bruce D."/>
            <person name="Goodwin L."/>
            <person name="Pitluck S."/>
            <person name="Land M.L."/>
            <person name="Hauser L."/>
            <person name="Chang Y.-J."/>
            <person name="Jeffries C."/>
            <person name="Wall J.D."/>
            <person name="Stahl D.A."/>
            <person name="Arkin A.P."/>
            <person name="Dehal P."/>
            <person name="Stolyar S.M."/>
            <person name="Hazen T.C."/>
            <person name="Woyke T.J."/>
        </authorList>
    </citation>
    <scope>NUCLEOTIDE SEQUENCE [LARGE SCALE GENOMIC DNA]</scope>
    <source>
        <strain evidence="3 4">JJ</strain>
    </source>
</reference>
<keyword evidence="4" id="KW-1185">Reference proteome</keyword>
<dbReference type="Gene3D" id="1.20.58.2180">
    <property type="match status" value="1"/>
</dbReference>
<dbReference type="RefSeq" id="WP_005993610.1">
    <property type="nucleotide sequence ID" value="NZ_AECZ01000012.1"/>
</dbReference>
<evidence type="ECO:0000259" key="2">
    <source>
        <dbReference type="PROSITE" id="PS50983"/>
    </source>
</evidence>
<dbReference type="AlphaFoldDB" id="E1JWT0"/>
<gene>
    <name evidence="3" type="ORF">DesfrDRAFT_2079</name>
</gene>
<dbReference type="Gene3D" id="3.40.50.1980">
    <property type="entry name" value="Nitrogenase molybdenum iron protein domain"/>
    <property type="match status" value="2"/>
</dbReference>
<protein>
    <submittedName>
        <fullName evidence="3">Periplasmic binding protein</fullName>
    </submittedName>
</protein>
<dbReference type="SUPFAM" id="SSF53807">
    <property type="entry name" value="Helical backbone' metal receptor"/>
    <property type="match status" value="1"/>
</dbReference>